<name>A0A1F7GXW0_9BACT</name>
<dbReference type="EMBL" id="MFZO01000041">
    <property type="protein sequence ID" value="OGK23910.1"/>
    <property type="molecule type" value="Genomic_DNA"/>
</dbReference>
<sequence>MEAERFPTITVAEAISLNTLIPLGYFLIGLRKVDEIQEEMSRRFQGLLNHAVSEDEFRELWNEAEREAGPLLATAIAFCDRCPVKGRECSGFSQVDLVNERPFAVLNLSEEAKRNPELLAEEIEGNKCGLPVEQLSSTSS</sequence>
<evidence type="ECO:0000313" key="1">
    <source>
        <dbReference type="EMBL" id="OGK23910.1"/>
    </source>
</evidence>
<gene>
    <name evidence="1" type="ORF">A3C25_05545</name>
</gene>
<dbReference type="AlphaFoldDB" id="A0A1F7GXW0"/>
<comment type="caution">
    <text evidence="1">The sequence shown here is derived from an EMBL/GenBank/DDBJ whole genome shotgun (WGS) entry which is preliminary data.</text>
</comment>
<reference evidence="1 2" key="1">
    <citation type="journal article" date="2016" name="Nat. Commun.">
        <title>Thousands of microbial genomes shed light on interconnected biogeochemical processes in an aquifer system.</title>
        <authorList>
            <person name="Anantharaman K."/>
            <person name="Brown C.T."/>
            <person name="Hug L.A."/>
            <person name="Sharon I."/>
            <person name="Castelle C.J."/>
            <person name="Probst A.J."/>
            <person name="Thomas B.C."/>
            <person name="Singh A."/>
            <person name="Wilkins M.J."/>
            <person name="Karaoz U."/>
            <person name="Brodie E.L."/>
            <person name="Williams K.H."/>
            <person name="Hubbard S.S."/>
            <person name="Banfield J.F."/>
        </authorList>
    </citation>
    <scope>NUCLEOTIDE SEQUENCE [LARGE SCALE GENOMIC DNA]</scope>
</reference>
<accession>A0A1F7GXW0</accession>
<evidence type="ECO:0000313" key="2">
    <source>
        <dbReference type="Proteomes" id="UP000177913"/>
    </source>
</evidence>
<proteinExistence type="predicted"/>
<protein>
    <submittedName>
        <fullName evidence="1">Uncharacterized protein</fullName>
    </submittedName>
</protein>
<organism evidence="1 2">
    <name type="scientific">Candidatus Roizmanbacteria bacterium RIFCSPHIGHO2_02_FULL_38_11</name>
    <dbReference type="NCBI Taxonomy" id="1802039"/>
    <lineage>
        <taxon>Bacteria</taxon>
        <taxon>Candidatus Roizmaniibacteriota</taxon>
    </lineage>
</organism>
<dbReference type="Proteomes" id="UP000177913">
    <property type="component" value="Unassembled WGS sequence"/>
</dbReference>